<evidence type="ECO:0000313" key="2">
    <source>
        <dbReference type="EMBL" id="UVQ74268.1"/>
    </source>
</evidence>
<dbReference type="InterPro" id="IPR001296">
    <property type="entry name" value="Glyco_trans_1"/>
</dbReference>
<dbReference type="RefSeq" id="WP_258902771.1">
    <property type="nucleotide sequence ID" value="NZ_CP103141.1"/>
</dbReference>
<keyword evidence="3" id="KW-1185">Reference proteome</keyword>
<evidence type="ECO:0000259" key="1">
    <source>
        <dbReference type="Pfam" id="PF00534"/>
    </source>
</evidence>
<dbReference type="Pfam" id="PF00534">
    <property type="entry name" value="Glycos_transf_1"/>
    <property type="match status" value="1"/>
</dbReference>
<organism evidence="2 3">
    <name type="scientific">Bacteroides faecis</name>
    <dbReference type="NCBI Taxonomy" id="674529"/>
    <lineage>
        <taxon>Bacteria</taxon>
        <taxon>Pseudomonadati</taxon>
        <taxon>Bacteroidota</taxon>
        <taxon>Bacteroidia</taxon>
        <taxon>Bacteroidales</taxon>
        <taxon>Bacteroidaceae</taxon>
        <taxon>Bacteroides</taxon>
    </lineage>
</organism>
<keyword evidence="2" id="KW-0808">Transferase</keyword>
<proteinExistence type="predicted"/>
<dbReference type="GO" id="GO:0016757">
    <property type="term" value="F:glycosyltransferase activity"/>
    <property type="evidence" value="ECO:0007669"/>
    <property type="project" value="UniProtKB-KW"/>
</dbReference>
<name>A0ABY5T8Q5_9BACE</name>
<dbReference type="Gene3D" id="3.40.50.2000">
    <property type="entry name" value="Glycogen Phosphorylase B"/>
    <property type="match status" value="2"/>
</dbReference>
<protein>
    <submittedName>
        <fullName evidence="2">Glycosyltransferase</fullName>
        <ecNumber evidence="2">2.4.-.-</ecNumber>
    </submittedName>
</protein>
<dbReference type="PANTHER" id="PTHR12526">
    <property type="entry name" value="GLYCOSYLTRANSFERASE"/>
    <property type="match status" value="1"/>
</dbReference>
<reference evidence="2" key="1">
    <citation type="submission" date="2022-08" db="EMBL/GenBank/DDBJ databases">
        <title>Genome Sequencing of Bacteroides fragilis Group Isolates with Nanopore Technology.</title>
        <authorList>
            <person name="Tisza M.J."/>
            <person name="Smith D."/>
            <person name="Dekker J.P."/>
        </authorList>
    </citation>
    <scope>NUCLEOTIDE SEQUENCE</scope>
    <source>
        <strain evidence="2">BFG-527</strain>
    </source>
</reference>
<dbReference type="EMBL" id="CP103141">
    <property type="protein sequence ID" value="UVQ74268.1"/>
    <property type="molecule type" value="Genomic_DNA"/>
</dbReference>
<accession>A0ABY5T8Q5</accession>
<evidence type="ECO:0000313" key="3">
    <source>
        <dbReference type="Proteomes" id="UP001060104"/>
    </source>
</evidence>
<dbReference type="SUPFAM" id="SSF53756">
    <property type="entry name" value="UDP-Glycosyltransferase/glycogen phosphorylase"/>
    <property type="match status" value="1"/>
</dbReference>
<feature type="domain" description="Glycosyl transferase family 1" evidence="1">
    <location>
        <begin position="2"/>
        <end position="126"/>
    </location>
</feature>
<keyword evidence="2" id="KW-0328">Glycosyltransferase</keyword>
<gene>
    <name evidence="2" type="ORF">NXY30_25440</name>
</gene>
<dbReference type="Proteomes" id="UP001060104">
    <property type="component" value="Chromosome"/>
</dbReference>
<sequence length="156" mass="17716">MDLIIQALQELPQTKFCIIGDGKIKNDLIQLSVKLKVSDRVLFLGYKKDAYKYLPYFDVYAIPSHSEGFPLAMLEAAAYGKSIVASNLSVFKEIFTGDEISIFDLNDEKSVPNAIERAFLEKEKLSRNAKLKYGNVYSPDNFVSRYLAIYTKLLLE</sequence>
<dbReference type="PANTHER" id="PTHR12526:SF637">
    <property type="entry name" value="GLYCOSYLTRANSFERASE EPSF-RELATED"/>
    <property type="match status" value="1"/>
</dbReference>
<dbReference type="EC" id="2.4.-.-" evidence="2"/>